<comment type="similarity">
    <text evidence="2">Belongs to the peptidase S54 family.</text>
</comment>
<dbReference type="GO" id="GO:0006508">
    <property type="term" value="P:proteolysis"/>
    <property type="evidence" value="ECO:0007669"/>
    <property type="project" value="UniProtKB-KW"/>
</dbReference>
<dbReference type="PANTHER" id="PTHR43731:SF14">
    <property type="entry name" value="PRESENILIN-ASSOCIATED RHOMBOID-LIKE PROTEIN, MITOCHONDRIAL"/>
    <property type="match status" value="1"/>
</dbReference>
<keyword evidence="3 7" id="KW-0812">Transmembrane</keyword>
<proteinExistence type="inferred from homology"/>
<feature type="domain" description="Peptidase S54 rhomboid" evidence="8">
    <location>
        <begin position="75"/>
        <end position="226"/>
    </location>
</feature>
<protein>
    <submittedName>
        <fullName evidence="9">Rhomboid family intramembrane serine protease</fullName>
    </submittedName>
</protein>
<dbReference type="InterPro" id="IPR035952">
    <property type="entry name" value="Rhomboid-like_sf"/>
</dbReference>
<gene>
    <name evidence="9" type="ORF">H6G94_10025</name>
</gene>
<comment type="caution">
    <text evidence="9">The sequence shown here is derived from an EMBL/GenBank/DDBJ whole genome shotgun (WGS) entry which is preliminary data.</text>
</comment>
<evidence type="ECO:0000256" key="1">
    <source>
        <dbReference type="ARBA" id="ARBA00004141"/>
    </source>
</evidence>
<keyword evidence="5 7" id="KW-1133">Transmembrane helix</keyword>
<dbReference type="RefSeq" id="WP_190949303.1">
    <property type="nucleotide sequence ID" value="NZ_JACJTC010000006.1"/>
</dbReference>
<dbReference type="Proteomes" id="UP000606396">
    <property type="component" value="Unassembled WGS sequence"/>
</dbReference>
<sequence length="240" mass="27280">MIPISDNVRCWNKPIVNYWLIGINIAVFLWELKLEFGDELGYFVNSWGLIPYQITGAIQTAIFLNFAAWIVVIWRLFSLIFNIFLHGSFSQILGNLLFLWVFGKTVENILGHRRYLGFYLGAGVVTSVAQILAEPSLKVPLIGANGAIAAVLGAYIIKFPQGKIYSVLPLIILYIPLELPAFLYIFWWFVQQLFYGIGSLNIPPLGVNQSGVIFWGQFVGLLFGAGFMRFKTLMRWLNFR</sequence>
<evidence type="ECO:0000256" key="5">
    <source>
        <dbReference type="ARBA" id="ARBA00022989"/>
    </source>
</evidence>
<evidence type="ECO:0000256" key="2">
    <source>
        <dbReference type="ARBA" id="ARBA00009045"/>
    </source>
</evidence>
<feature type="transmembrane region" description="Helical" evidence="7">
    <location>
        <begin position="115"/>
        <end position="133"/>
    </location>
</feature>
<dbReference type="GO" id="GO:0008233">
    <property type="term" value="F:peptidase activity"/>
    <property type="evidence" value="ECO:0007669"/>
    <property type="project" value="UniProtKB-KW"/>
</dbReference>
<evidence type="ECO:0000256" key="4">
    <source>
        <dbReference type="ARBA" id="ARBA00022801"/>
    </source>
</evidence>
<dbReference type="PANTHER" id="PTHR43731">
    <property type="entry name" value="RHOMBOID PROTEASE"/>
    <property type="match status" value="1"/>
</dbReference>
<comment type="subcellular location">
    <subcellularLocation>
        <location evidence="1">Membrane</location>
        <topology evidence="1">Multi-pass membrane protein</topology>
    </subcellularLocation>
</comment>
<evidence type="ECO:0000259" key="8">
    <source>
        <dbReference type="Pfam" id="PF01694"/>
    </source>
</evidence>
<organism evidence="9 10">
    <name type="scientific">Nostoc punctiforme FACHB-252</name>
    <dbReference type="NCBI Taxonomy" id="1357509"/>
    <lineage>
        <taxon>Bacteria</taxon>
        <taxon>Bacillati</taxon>
        <taxon>Cyanobacteriota</taxon>
        <taxon>Cyanophyceae</taxon>
        <taxon>Nostocales</taxon>
        <taxon>Nostocaceae</taxon>
        <taxon>Nostoc</taxon>
    </lineage>
</organism>
<feature type="transmembrane region" description="Helical" evidence="7">
    <location>
        <begin position="164"/>
        <end position="190"/>
    </location>
</feature>
<dbReference type="InterPro" id="IPR022764">
    <property type="entry name" value="Peptidase_S54_rhomboid_dom"/>
</dbReference>
<evidence type="ECO:0000313" key="10">
    <source>
        <dbReference type="Proteomes" id="UP000606396"/>
    </source>
</evidence>
<dbReference type="SUPFAM" id="SSF144091">
    <property type="entry name" value="Rhomboid-like"/>
    <property type="match status" value="1"/>
</dbReference>
<keyword evidence="10" id="KW-1185">Reference proteome</keyword>
<feature type="transmembrane region" description="Helical" evidence="7">
    <location>
        <begin position="210"/>
        <end position="230"/>
    </location>
</feature>
<dbReference type="Pfam" id="PF01694">
    <property type="entry name" value="Rhomboid"/>
    <property type="match status" value="1"/>
</dbReference>
<dbReference type="Gene3D" id="1.20.1540.10">
    <property type="entry name" value="Rhomboid-like"/>
    <property type="match status" value="1"/>
</dbReference>
<dbReference type="EMBL" id="JACJTC010000006">
    <property type="protein sequence ID" value="MBD2611606.1"/>
    <property type="molecule type" value="Genomic_DNA"/>
</dbReference>
<feature type="transmembrane region" description="Helical" evidence="7">
    <location>
        <begin position="139"/>
        <end position="157"/>
    </location>
</feature>
<dbReference type="InterPro" id="IPR050925">
    <property type="entry name" value="Rhomboid_protease_S54"/>
</dbReference>
<feature type="transmembrane region" description="Helical" evidence="7">
    <location>
        <begin position="83"/>
        <end position="103"/>
    </location>
</feature>
<reference evidence="9 10" key="1">
    <citation type="journal article" date="2020" name="ISME J.">
        <title>Comparative genomics reveals insights into cyanobacterial evolution and habitat adaptation.</title>
        <authorList>
            <person name="Chen M.Y."/>
            <person name="Teng W.K."/>
            <person name="Zhao L."/>
            <person name="Hu C.X."/>
            <person name="Zhou Y.K."/>
            <person name="Han B.P."/>
            <person name="Song L.R."/>
            <person name="Shu W.S."/>
        </authorList>
    </citation>
    <scope>NUCLEOTIDE SEQUENCE [LARGE SCALE GENOMIC DNA]</scope>
    <source>
        <strain evidence="9 10">FACHB-252</strain>
    </source>
</reference>
<evidence type="ECO:0000256" key="6">
    <source>
        <dbReference type="ARBA" id="ARBA00023136"/>
    </source>
</evidence>
<name>A0ABR8H6Z0_NOSPU</name>
<keyword evidence="6 7" id="KW-0472">Membrane</keyword>
<evidence type="ECO:0000256" key="3">
    <source>
        <dbReference type="ARBA" id="ARBA00022692"/>
    </source>
</evidence>
<evidence type="ECO:0000256" key="7">
    <source>
        <dbReference type="SAM" id="Phobius"/>
    </source>
</evidence>
<keyword evidence="4" id="KW-0378">Hydrolase</keyword>
<feature type="transmembrane region" description="Helical" evidence="7">
    <location>
        <begin position="52"/>
        <end position="77"/>
    </location>
</feature>
<evidence type="ECO:0000313" key="9">
    <source>
        <dbReference type="EMBL" id="MBD2611606.1"/>
    </source>
</evidence>
<accession>A0ABR8H6Z0</accession>
<keyword evidence="9" id="KW-0645">Protease</keyword>
<feature type="transmembrane region" description="Helical" evidence="7">
    <location>
        <begin position="15"/>
        <end position="32"/>
    </location>
</feature>